<proteinExistence type="predicted"/>
<dbReference type="Gene3D" id="1.20.1280.50">
    <property type="match status" value="1"/>
</dbReference>
<dbReference type="PROSITE" id="PS50181">
    <property type="entry name" value="FBOX"/>
    <property type="match status" value="1"/>
</dbReference>
<dbReference type="HOGENOM" id="CLU_478320_0_0_1"/>
<feature type="domain" description="F-box" evidence="1">
    <location>
        <begin position="101"/>
        <end position="147"/>
    </location>
</feature>
<evidence type="ECO:0000313" key="2">
    <source>
        <dbReference type="EMBL" id="EOO02717.1"/>
    </source>
</evidence>
<sequence length="570" mass="65583">MAGRAAQSERADDSMPLPRDQAYYKKAVEEFAEKNWDSSLSAFEKGYLRMGKMMRIFPRGMLLKECRVVYIQGIRSVSKFGDRNHPKLRILSRLVMEVSRRNMLEKLPTEVIAMILGQLSLRDLCRAMRVCWGWKHQTLNQNLWKHLDFKTCKGVSMKALADVLSKRGKSATQSIKIRDAKRFELDGQKLYKMLYHLPNLRKFQVEAPHTFLLRKSNYSSWPDRVSTLTTLCLDYIFEDIGELVSILRYLAPNLKELALRGAPPFLWRIFPEMRTLETLQLQNRDPPDALKGGLFPSEIPSTFLRNLAYATQDLRRLNISGYNMRQPGDALTRIVDENNWQKLEEVSLSILRSARNDFTFDFRLTKNLKLLDLSDVGLLTSQISNMVNEGVDMTSHQQFENLEYFSCTSVVPASVLQQLLGPSVEKRKLRGFDLKYMTTVWDTEDIIGLSSFDFLHKEDIEALGLSNFVFPYPDRPAPSGRASADAQSFLDWVSSFPNLHTVFAYPFELDGARFAIEGLVKLGIKTIYTDCLIGVERDRIMKLAKDKGVTIIHAVRDDSPRFWKSIQSQW</sequence>
<dbReference type="SUPFAM" id="SSF81383">
    <property type="entry name" value="F-box domain"/>
    <property type="match status" value="1"/>
</dbReference>
<reference evidence="3" key="1">
    <citation type="journal article" date="2013" name="Genome Announc.">
        <title>Draft genome sequence of the ascomycete Phaeoacremonium aleophilum strain UCR-PA7, a causal agent of the esca disease complex in grapevines.</title>
        <authorList>
            <person name="Blanco-Ulate B."/>
            <person name="Rolshausen P."/>
            <person name="Cantu D."/>
        </authorList>
    </citation>
    <scope>NUCLEOTIDE SEQUENCE [LARGE SCALE GENOMIC DNA]</scope>
    <source>
        <strain evidence="3">UCR-PA7</strain>
    </source>
</reference>
<dbReference type="InterPro" id="IPR032675">
    <property type="entry name" value="LRR_dom_sf"/>
</dbReference>
<dbReference type="Gene3D" id="3.80.10.10">
    <property type="entry name" value="Ribonuclease Inhibitor"/>
    <property type="match status" value="1"/>
</dbReference>
<accession>R8BTM2</accession>
<dbReference type="InterPro" id="IPR001810">
    <property type="entry name" value="F-box_dom"/>
</dbReference>
<dbReference type="GeneID" id="19322010"/>
<keyword evidence="3" id="KW-1185">Reference proteome</keyword>
<dbReference type="EMBL" id="KB932905">
    <property type="protein sequence ID" value="EOO02717.1"/>
    <property type="molecule type" value="Genomic_DNA"/>
</dbReference>
<dbReference type="SMART" id="SM00256">
    <property type="entry name" value="FBOX"/>
    <property type="match status" value="1"/>
</dbReference>
<name>R8BTM2_PHAM7</name>
<organism evidence="2 3">
    <name type="scientific">Phaeoacremonium minimum (strain UCR-PA7)</name>
    <name type="common">Esca disease fungus</name>
    <name type="synonym">Togninia minima</name>
    <dbReference type="NCBI Taxonomy" id="1286976"/>
    <lineage>
        <taxon>Eukaryota</taxon>
        <taxon>Fungi</taxon>
        <taxon>Dikarya</taxon>
        <taxon>Ascomycota</taxon>
        <taxon>Pezizomycotina</taxon>
        <taxon>Sordariomycetes</taxon>
        <taxon>Sordariomycetidae</taxon>
        <taxon>Togniniales</taxon>
        <taxon>Togniniaceae</taxon>
        <taxon>Phaeoacremonium</taxon>
    </lineage>
</organism>
<gene>
    <name evidence="2" type="ORF">UCRPA7_1821</name>
</gene>
<dbReference type="SUPFAM" id="SSF52047">
    <property type="entry name" value="RNI-like"/>
    <property type="match status" value="1"/>
</dbReference>
<dbReference type="AlphaFoldDB" id="R8BTM2"/>
<evidence type="ECO:0000313" key="3">
    <source>
        <dbReference type="Proteomes" id="UP000014074"/>
    </source>
</evidence>
<dbReference type="Proteomes" id="UP000014074">
    <property type="component" value="Unassembled WGS sequence"/>
</dbReference>
<protein>
    <submittedName>
        <fullName evidence="2">Putative f-box domain-containing protein</fullName>
    </submittedName>
</protein>
<dbReference type="Pfam" id="PF12937">
    <property type="entry name" value="F-box-like"/>
    <property type="match status" value="1"/>
</dbReference>
<dbReference type="RefSeq" id="XP_007912591.1">
    <property type="nucleotide sequence ID" value="XM_007914400.1"/>
</dbReference>
<dbReference type="InterPro" id="IPR036047">
    <property type="entry name" value="F-box-like_dom_sf"/>
</dbReference>
<dbReference type="KEGG" id="tmn:UCRPA7_1821"/>
<dbReference type="OrthoDB" id="629492at2759"/>
<evidence type="ECO:0000259" key="1">
    <source>
        <dbReference type="PROSITE" id="PS50181"/>
    </source>
</evidence>